<dbReference type="PROSITE" id="PS50878">
    <property type="entry name" value="RT_POL"/>
    <property type="match status" value="1"/>
</dbReference>
<dbReference type="SUPFAM" id="SSF56672">
    <property type="entry name" value="DNA/RNA polymerases"/>
    <property type="match status" value="1"/>
</dbReference>
<comment type="caution">
    <text evidence="4">The sequence shown here is derived from an EMBL/GenBank/DDBJ whole genome shotgun (WGS) entry which is preliminary data.</text>
</comment>
<dbReference type="InterPro" id="IPR005135">
    <property type="entry name" value="Endo/exonuclease/phosphatase"/>
</dbReference>
<proteinExistence type="predicted"/>
<keyword evidence="2" id="KW-0812">Transmembrane</keyword>
<name>A0A834HG65_RHOSS</name>
<feature type="domain" description="Reverse transcriptase" evidence="3">
    <location>
        <begin position="585"/>
        <end position="906"/>
    </location>
</feature>
<keyword evidence="2" id="KW-1133">Transmembrane helix</keyword>
<dbReference type="SUPFAM" id="SSF56219">
    <property type="entry name" value="DNase I-like"/>
    <property type="match status" value="1"/>
</dbReference>
<evidence type="ECO:0000259" key="3">
    <source>
        <dbReference type="PROSITE" id="PS50878"/>
    </source>
</evidence>
<reference evidence="4" key="1">
    <citation type="submission" date="2019-11" db="EMBL/GenBank/DDBJ databases">
        <authorList>
            <person name="Liu Y."/>
            <person name="Hou J."/>
            <person name="Li T.-Q."/>
            <person name="Guan C.-H."/>
            <person name="Wu X."/>
            <person name="Wu H.-Z."/>
            <person name="Ling F."/>
            <person name="Zhang R."/>
            <person name="Shi X.-G."/>
            <person name="Ren J.-P."/>
            <person name="Chen E.-F."/>
            <person name="Sun J.-M."/>
        </authorList>
    </citation>
    <scope>NUCLEOTIDE SEQUENCE</scope>
    <source>
        <strain evidence="4">Adult_tree_wgs_1</strain>
        <tissue evidence="4">Leaves</tissue>
    </source>
</reference>
<evidence type="ECO:0000256" key="1">
    <source>
        <dbReference type="SAM" id="MobiDB-lite"/>
    </source>
</evidence>
<protein>
    <recommendedName>
        <fullName evidence="3">Reverse transcriptase domain-containing protein</fullName>
    </recommendedName>
</protein>
<dbReference type="CDD" id="cd01650">
    <property type="entry name" value="RT_nLTR_like"/>
    <property type="match status" value="1"/>
</dbReference>
<keyword evidence="2" id="KW-0472">Membrane</keyword>
<evidence type="ECO:0000313" key="5">
    <source>
        <dbReference type="Proteomes" id="UP000626092"/>
    </source>
</evidence>
<dbReference type="EMBL" id="WJXA01000001">
    <property type="protein sequence ID" value="KAF7153173.1"/>
    <property type="molecule type" value="Genomic_DNA"/>
</dbReference>
<dbReference type="AlphaFoldDB" id="A0A834HG65"/>
<dbReference type="Gene3D" id="3.60.10.10">
    <property type="entry name" value="Endonuclease/exonuclease/phosphatase"/>
    <property type="match status" value="1"/>
</dbReference>
<evidence type="ECO:0000313" key="4">
    <source>
        <dbReference type="EMBL" id="KAF7153173.1"/>
    </source>
</evidence>
<dbReference type="PANTHER" id="PTHR46890">
    <property type="entry name" value="NON-LTR RETROLELEMENT REVERSE TRANSCRIPTASE-LIKE PROTEIN-RELATED"/>
    <property type="match status" value="1"/>
</dbReference>
<feature type="transmembrane region" description="Helical" evidence="2">
    <location>
        <begin position="821"/>
        <end position="840"/>
    </location>
</feature>
<dbReference type="InterPro" id="IPR043502">
    <property type="entry name" value="DNA/RNA_pol_sf"/>
</dbReference>
<dbReference type="InterPro" id="IPR052343">
    <property type="entry name" value="Retrotransposon-Effector_Assoc"/>
</dbReference>
<dbReference type="OrthoDB" id="1741517at2759"/>
<evidence type="ECO:0000256" key="2">
    <source>
        <dbReference type="SAM" id="Phobius"/>
    </source>
</evidence>
<keyword evidence="5" id="KW-1185">Reference proteome</keyword>
<organism evidence="4 5">
    <name type="scientific">Rhododendron simsii</name>
    <name type="common">Sims's rhododendron</name>
    <dbReference type="NCBI Taxonomy" id="118357"/>
    <lineage>
        <taxon>Eukaryota</taxon>
        <taxon>Viridiplantae</taxon>
        <taxon>Streptophyta</taxon>
        <taxon>Embryophyta</taxon>
        <taxon>Tracheophyta</taxon>
        <taxon>Spermatophyta</taxon>
        <taxon>Magnoliopsida</taxon>
        <taxon>eudicotyledons</taxon>
        <taxon>Gunneridae</taxon>
        <taxon>Pentapetalae</taxon>
        <taxon>asterids</taxon>
        <taxon>Ericales</taxon>
        <taxon>Ericaceae</taxon>
        <taxon>Ericoideae</taxon>
        <taxon>Rhodoreae</taxon>
        <taxon>Rhododendron</taxon>
    </lineage>
</organism>
<dbReference type="PANTHER" id="PTHR46890:SF48">
    <property type="entry name" value="RNA-DIRECTED DNA POLYMERASE"/>
    <property type="match status" value="1"/>
</dbReference>
<sequence length="914" mass="104208">MEEDCSNPTGVEIQEKLCEDSLILGSEASKVSGTVKEISEKSAVVEGSKKRSSGRGYKKQQSNPVVRGVRGREKGKAHVEQTKRKFEAALVEVEIAEETSHHEAKKQKVGEGDGVQGLGRALTANQLKELCRIHSPQLIFLSETKNQLCRVDFIRTFVGMDNVLVVDPSGIAGGLAILWKRGMNVSLVRRSSFFIEVLIKDDESNHEWHLINLYASSIDSVRKSQWVDLLRYRQQSTGDWVLWGDFNDILWTDEKKGGRKREIWSLRVFRDFVNSLGAVDLGFHGYPFTWSNRRGGDGQVKERLDRVFVAPGWRLKYDRARVQHLFAVGSDHAVLLLDTNPPKFTSYRQFRFDSRWANDPASYDTVCKGWQKTIRGSKMFEVFHKVRNTRKELRVWSKVKNFNARKKINELQDKLKAIGEDRESCDNGQICVLEKELGDAWVQEERFWRQKAKKSWLAEGDRNTAFFHAKVTQRRRRNTISGVQDSNGNWCEDQDAIAEEFVQYFQTLFQTEGSGQGTAVVDSIQARVTEQMNNSLTRQFSAMEIRLALFDMDPSKAPGADGMTAGFYQKYWAVVGEDVTMAVQSFFQSGHMLKSFNHSQIVLIPKVKTPVQVSQFRPISLCNVFYKIIAKALSNRLRHILPFLISKNQSAFIQNRQISDNILVAHEVVHYLKQKKKGNVGCMALKLDVAKAYDRVEWHYLEAVMRRMGFHPQWVKWIMSCVTTVSYSVTINGQQHGYVKPQRGLRQGDPLSPYLFLLCSEGFSCLLKQRERQGQLKGIPICRGGPYVSHLLFADDSLVFCKATMEESGAVKEVLDTYRQASVVAVVIWLGWSALNWVWLRPRRLERRLREQGLSGTSYKLLFGDVKDSSDMAERAKSSPIPFSQDILPRVVPFLHNSVHTYGTSLISSLFVAL</sequence>
<dbReference type="InterPro" id="IPR036691">
    <property type="entry name" value="Endo/exonu/phosph_ase_sf"/>
</dbReference>
<dbReference type="Proteomes" id="UP000626092">
    <property type="component" value="Unassembled WGS sequence"/>
</dbReference>
<dbReference type="InterPro" id="IPR000477">
    <property type="entry name" value="RT_dom"/>
</dbReference>
<accession>A0A834HG65</accession>
<gene>
    <name evidence="4" type="ORF">RHSIM_Rhsim01G0109500</name>
</gene>
<dbReference type="Pfam" id="PF03372">
    <property type="entry name" value="Exo_endo_phos"/>
    <property type="match status" value="1"/>
</dbReference>
<dbReference type="GO" id="GO:0003824">
    <property type="term" value="F:catalytic activity"/>
    <property type="evidence" value="ECO:0007669"/>
    <property type="project" value="InterPro"/>
</dbReference>
<feature type="region of interest" description="Disordered" evidence="1">
    <location>
        <begin position="32"/>
        <end position="78"/>
    </location>
</feature>
<dbReference type="Pfam" id="PF00078">
    <property type="entry name" value="RVT_1"/>
    <property type="match status" value="1"/>
</dbReference>